<evidence type="ECO:0000313" key="3">
    <source>
        <dbReference type="Proteomes" id="UP001642540"/>
    </source>
</evidence>
<name>A0ABP1QCJ8_9HEXA</name>
<gene>
    <name evidence="2" type="ORF">ODALV1_LOCUS9875</name>
</gene>
<feature type="transmembrane region" description="Helical" evidence="1">
    <location>
        <begin position="583"/>
        <end position="600"/>
    </location>
</feature>
<feature type="transmembrane region" description="Helical" evidence="1">
    <location>
        <begin position="829"/>
        <end position="849"/>
    </location>
</feature>
<dbReference type="Proteomes" id="UP001642540">
    <property type="component" value="Unassembled WGS sequence"/>
</dbReference>
<organism evidence="2 3">
    <name type="scientific">Orchesella dallaii</name>
    <dbReference type="NCBI Taxonomy" id="48710"/>
    <lineage>
        <taxon>Eukaryota</taxon>
        <taxon>Metazoa</taxon>
        <taxon>Ecdysozoa</taxon>
        <taxon>Arthropoda</taxon>
        <taxon>Hexapoda</taxon>
        <taxon>Collembola</taxon>
        <taxon>Entomobryomorpha</taxon>
        <taxon>Entomobryoidea</taxon>
        <taxon>Orchesellidae</taxon>
        <taxon>Orchesellinae</taxon>
        <taxon>Orchesella</taxon>
    </lineage>
</organism>
<evidence type="ECO:0000256" key="1">
    <source>
        <dbReference type="SAM" id="Phobius"/>
    </source>
</evidence>
<keyword evidence="3" id="KW-1185">Reference proteome</keyword>
<reference evidence="2 3" key="1">
    <citation type="submission" date="2024-08" db="EMBL/GenBank/DDBJ databases">
        <authorList>
            <person name="Cucini C."/>
            <person name="Frati F."/>
        </authorList>
    </citation>
    <scope>NUCLEOTIDE SEQUENCE [LARGE SCALE GENOMIC DNA]</scope>
</reference>
<keyword evidence="1" id="KW-0472">Membrane</keyword>
<dbReference type="EMBL" id="CAXLJM020000030">
    <property type="protein sequence ID" value="CAL8098252.1"/>
    <property type="molecule type" value="Genomic_DNA"/>
</dbReference>
<keyword evidence="1" id="KW-0812">Transmembrane</keyword>
<feature type="transmembrane region" description="Helical" evidence="1">
    <location>
        <begin position="549"/>
        <end position="576"/>
    </location>
</feature>
<accession>A0ABP1QCJ8</accession>
<sequence>MDVISTDEGFANFLLRNRKTNYTNVKQSLMHEYAFPKNCKAIGTLKNFDLAHNELIKNLSLFKKIGCERLHSGVLSKNQELEAVELNSNFETFALVYVNTGFIASNFAIFSGRNVHEIVEEINSTMEGLFTPFRHSYEDSLIKFLAQLDATGICSRLFDTYIKFRKVLELRRLNSQKEFQKSWNFFSLLFLQTNRQYFQIENIGVYEELCKSMPFILWLSMRVVLKGASEKFKVYDIHIFLFISQFTNVIKKLQTLKYLFLLEERRQCINVYIHGSIELGEVEKSIETYDNIKEFPTSLMCIQIVVLTSGYNSQISREISRYSDTSSVLIFPVQNGRRIRNNYVDNKYIELVVYKVFDAGFHLSVTSLFLLVDNSDLFKRKGYSPTFDIQKHPTNVMLLAFKSKETRDGQKIIAPYVNYLCYKYCSQRWMSSNEFGNILPPIDLHKKMLYNSNSMSVSVGLRPDTRRIDPSMEMIHNFTFTIYNIRDSSEKKAYHAESNPFIDSPLRKRFRKNIEFVYSLMYEEDTSATIYYCIKYKINTDNDSKVMHWIYPFTASVWIILLQLLLGIPSIVTIIFTKSIPKTISVVIGTVSGVIGHGNGTIGRTMFAFISLFGFIICSFYESQITSLAIAQQPPQIIQSLNELINKGYKILTDEESNIQKFEIDFKIRNMEKAFNQSWFLFGKGIDNYNKHVELNVKLLAFSNSTLKYASFTRTNLIEYNLREKTERIRQHTGIGDYNCHSIPDTIGQNKSFWNLGVKNRYWIEKTAHKVQSAGLQERWNRWSDIKSEWEFIMNERRLRKSGKWLGESIFGTHSLGPGLVGVAELGSFMLLLLCPFLTGILCLILEVYSKCKHDVLEGKVVATIVRIEWKSYRSKFVYPICNKYGD</sequence>
<proteinExistence type="predicted"/>
<evidence type="ECO:0000313" key="2">
    <source>
        <dbReference type="EMBL" id="CAL8098252.1"/>
    </source>
</evidence>
<comment type="caution">
    <text evidence="2">The sequence shown here is derived from an EMBL/GenBank/DDBJ whole genome shotgun (WGS) entry which is preliminary data.</text>
</comment>
<keyword evidence="1" id="KW-1133">Transmembrane helix</keyword>
<protein>
    <submittedName>
        <fullName evidence="2">Uncharacterized protein</fullName>
    </submittedName>
</protein>